<keyword evidence="16" id="KW-1015">Disulfide bond</keyword>
<dbReference type="Pfam" id="PF02485">
    <property type="entry name" value="Branch"/>
    <property type="match status" value="1"/>
</dbReference>
<keyword evidence="15" id="KW-0472">Membrane</keyword>
<name>A0ABR3HNE0_LOXSC</name>
<sequence length="898" mass="103107">MACSFRRFYYKYTKCLVITVLIAFFVQILLALNYFPIENDNLLKTKSYENTEKQEVAGVSARKADVRYIDDEDFTVKNNHKSATHLRVEELDFKPSCEIQNREAISAIHRAKTQNCKQEIVNLTCLIQGGSFYPKRLPNACTGNNVVYGKHLGCFKDEKKLRILSSFYGNYATTNSQTSCLDICVQAGFPYAGVQYASECFCGDSPPLESAKIEDELCDMKCPANPAETCGGYFTMNIFQTGLEKFIPRVPLAVNQKKESVRIIFLLTLNGRALRQVNRLINALYRSNHYFYIHVDKRQDYLHRKLSTLQSKFPNIKLAKRRFSTIWGGASLLKMLLASMRDILTLDWEWDFVINLSESDYPIKSIEDLENFLAANKGLNFVKSHGREVQRFIKKQGLDKTFIECETHMWRVGDRKLPRGIVIDGGSDWIALSPKFVAYVVGKHDELLTGLDVIFQHTLLPAESFFHTVLRNSKFCNTYVDNNLHVTNWKRKLGCKCQYKHVVDWCGCSPNDFKTEDWPRIQNTQDRQLFFARKFEPVINQEVITRVEQFIGFEDHYLLKNLEAYWQSIYNVDDLTSSTDDLILTHAGSILRQNANILFQEGCVLEPNEVIEVSLYNYADIYKGNLILHKAILGNGNEMLLETWYKPKKYLEFNFESRYVDNIKVFRVSSEYDQKEITFRNFANILGPLSEPCLLYQFSSDINKKGENLTVLWLDPSGAIADVNHLHVDENNLTNFIKPNLKVPILPGIWKVGLFDHSELIVFTKFLISPLEFFSGKQVSHHEATIIHSGSQSAYKHFSNFKPSNFLPNEEESLLLKKISDSNVKRVNEDLREWIDNLTSNFYSVLGSCVESSSLNDSPVCGNHKFEHCSDTEWSSLSPDPKGTIGKLNESTGRLVRV</sequence>
<proteinExistence type="inferred from homology"/>
<protein>
    <recommendedName>
        <fullName evidence="6">protein xylosyltransferase</fullName>
        <ecNumber evidence="6">2.4.2.26</ecNumber>
    </recommendedName>
    <alternativeName>
        <fullName evidence="18">Peptide O-xylosyltransferase</fullName>
    </alternativeName>
</protein>
<evidence type="ECO:0000256" key="5">
    <source>
        <dbReference type="ARBA" id="ARBA00010195"/>
    </source>
</evidence>
<dbReference type="InterPro" id="IPR043538">
    <property type="entry name" value="XYLT"/>
</dbReference>
<dbReference type="Pfam" id="PF12529">
    <property type="entry name" value="Xylo_C"/>
    <property type="match status" value="1"/>
</dbReference>
<gene>
    <name evidence="21" type="ORF">ABMA27_004377</name>
</gene>
<dbReference type="PANTHER" id="PTHR46025:SF3">
    <property type="entry name" value="XYLOSYLTRANSFERASE OXT"/>
    <property type="match status" value="1"/>
</dbReference>
<dbReference type="InterPro" id="IPR024448">
    <property type="entry name" value="XylT_C"/>
</dbReference>
<comment type="catalytic activity">
    <reaction evidence="19">
        <text>UDP-alpha-D-xylose + L-seryl-[protein] = 3-O-(beta-D-xylosyl)-L-seryl-[protein] + UDP + H(+)</text>
        <dbReference type="Rhea" id="RHEA:50192"/>
        <dbReference type="Rhea" id="RHEA-COMP:9863"/>
        <dbReference type="Rhea" id="RHEA-COMP:12567"/>
        <dbReference type="ChEBI" id="CHEBI:15378"/>
        <dbReference type="ChEBI" id="CHEBI:29999"/>
        <dbReference type="ChEBI" id="CHEBI:57632"/>
        <dbReference type="ChEBI" id="CHEBI:58223"/>
        <dbReference type="ChEBI" id="CHEBI:132085"/>
        <dbReference type="EC" id="2.4.2.26"/>
    </reaction>
</comment>
<keyword evidence="12" id="KW-0735">Signal-anchor</keyword>
<evidence type="ECO:0000256" key="8">
    <source>
        <dbReference type="ARBA" id="ARBA00022679"/>
    </source>
</evidence>
<evidence type="ECO:0000256" key="18">
    <source>
        <dbReference type="ARBA" id="ARBA00042865"/>
    </source>
</evidence>
<keyword evidence="17" id="KW-0325">Glycoprotein</keyword>
<feature type="domain" description="WSC" evidence="20">
    <location>
        <begin position="148"/>
        <end position="242"/>
    </location>
</feature>
<dbReference type="PANTHER" id="PTHR46025">
    <property type="entry name" value="XYLOSYLTRANSFERASE OXT"/>
    <property type="match status" value="1"/>
</dbReference>
<keyword evidence="22" id="KW-1185">Reference proteome</keyword>
<comment type="caution">
    <text evidence="21">The sequence shown here is derived from an EMBL/GenBank/DDBJ whole genome shotgun (WGS) entry which is preliminary data.</text>
</comment>
<evidence type="ECO:0000313" key="21">
    <source>
        <dbReference type="EMBL" id="KAL0871927.1"/>
    </source>
</evidence>
<evidence type="ECO:0000256" key="9">
    <source>
        <dbReference type="ARBA" id="ARBA00022692"/>
    </source>
</evidence>
<keyword evidence="11" id="KW-0256">Endoplasmic reticulum</keyword>
<keyword evidence="10" id="KW-0479">Metal-binding</keyword>
<evidence type="ECO:0000256" key="1">
    <source>
        <dbReference type="ARBA" id="ARBA00004323"/>
    </source>
</evidence>
<dbReference type="EC" id="2.4.2.26" evidence="6"/>
<comment type="subcellular location">
    <subcellularLocation>
        <location evidence="2">Endoplasmic reticulum membrane</location>
        <topology evidence="2">Single-pass type II membrane protein</topology>
    </subcellularLocation>
    <subcellularLocation>
        <location evidence="1">Golgi apparatus membrane</location>
        <topology evidence="1">Single-pass type II membrane protein</topology>
    </subcellularLocation>
</comment>
<evidence type="ECO:0000256" key="10">
    <source>
        <dbReference type="ARBA" id="ARBA00022723"/>
    </source>
</evidence>
<evidence type="ECO:0000256" key="6">
    <source>
        <dbReference type="ARBA" id="ARBA00011972"/>
    </source>
</evidence>
<keyword evidence="14" id="KW-0333">Golgi apparatus</keyword>
<evidence type="ECO:0000256" key="16">
    <source>
        <dbReference type="ARBA" id="ARBA00023157"/>
    </source>
</evidence>
<evidence type="ECO:0000256" key="4">
    <source>
        <dbReference type="ARBA" id="ARBA00005093"/>
    </source>
</evidence>
<evidence type="ECO:0000259" key="20">
    <source>
        <dbReference type="PROSITE" id="PS51212"/>
    </source>
</evidence>
<evidence type="ECO:0000256" key="15">
    <source>
        <dbReference type="ARBA" id="ARBA00023136"/>
    </source>
</evidence>
<evidence type="ECO:0000256" key="14">
    <source>
        <dbReference type="ARBA" id="ARBA00023034"/>
    </source>
</evidence>
<comment type="similarity">
    <text evidence="5">Belongs to the glycosyltransferase 14 family. XylT subfamily.</text>
</comment>
<comment type="pathway">
    <text evidence="4">Glycan metabolism; heparan sulfate biosynthesis.</text>
</comment>
<accession>A0ABR3HNE0</accession>
<keyword evidence="13" id="KW-1133">Transmembrane helix</keyword>
<evidence type="ECO:0000313" key="22">
    <source>
        <dbReference type="Proteomes" id="UP001549920"/>
    </source>
</evidence>
<dbReference type="Proteomes" id="UP001549920">
    <property type="component" value="Unassembled WGS sequence"/>
</dbReference>
<comment type="pathway">
    <text evidence="3">Glycan metabolism; chondroitin sulfate biosynthesis.</text>
</comment>
<reference evidence="21 22" key="1">
    <citation type="submission" date="2024-06" db="EMBL/GenBank/DDBJ databases">
        <title>A chromosome-level genome assembly of beet webworm, Loxostege sticticalis.</title>
        <authorList>
            <person name="Zhang Y."/>
        </authorList>
    </citation>
    <scope>NUCLEOTIDE SEQUENCE [LARGE SCALE GENOMIC DNA]</scope>
    <source>
        <strain evidence="21">AQ026</strain>
        <tissue evidence="21">Whole body</tissue>
    </source>
</reference>
<evidence type="ECO:0000256" key="17">
    <source>
        <dbReference type="ARBA" id="ARBA00023180"/>
    </source>
</evidence>
<dbReference type="PROSITE" id="PS51212">
    <property type="entry name" value="WSC"/>
    <property type="match status" value="1"/>
</dbReference>
<evidence type="ECO:0000256" key="7">
    <source>
        <dbReference type="ARBA" id="ARBA00022676"/>
    </source>
</evidence>
<evidence type="ECO:0000256" key="2">
    <source>
        <dbReference type="ARBA" id="ARBA00004648"/>
    </source>
</evidence>
<dbReference type="InterPro" id="IPR003406">
    <property type="entry name" value="Glyco_trans_14"/>
</dbReference>
<dbReference type="Pfam" id="PF01822">
    <property type="entry name" value="WSC"/>
    <property type="match status" value="1"/>
</dbReference>
<organism evidence="21 22">
    <name type="scientific">Loxostege sticticalis</name>
    <name type="common">Beet webworm moth</name>
    <dbReference type="NCBI Taxonomy" id="481309"/>
    <lineage>
        <taxon>Eukaryota</taxon>
        <taxon>Metazoa</taxon>
        <taxon>Ecdysozoa</taxon>
        <taxon>Arthropoda</taxon>
        <taxon>Hexapoda</taxon>
        <taxon>Insecta</taxon>
        <taxon>Pterygota</taxon>
        <taxon>Neoptera</taxon>
        <taxon>Endopterygota</taxon>
        <taxon>Lepidoptera</taxon>
        <taxon>Glossata</taxon>
        <taxon>Ditrysia</taxon>
        <taxon>Pyraloidea</taxon>
        <taxon>Crambidae</taxon>
        <taxon>Pyraustinae</taxon>
        <taxon>Loxostege</taxon>
    </lineage>
</organism>
<dbReference type="EMBL" id="JBEUOH010000016">
    <property type="protein sequence ID" value="KAL0871927.1"/>
    <property type="molecule type" value="Genomic_DNA"/>
</dbReference>
<keyword evidence="7" id="KW-0328">Glycosyltransferase</keyword>
<dbReference type="InterPro" id="IPR002889">
    <property type="entry name" value="WSC_carb-bd"/>
</dbReference>
<keyword evidence="9" id="KW-0812">Transmembrane</keyword>
<evidence type="ECO:0000256" key="12">
    <source>
        <dbReference type="ARBA" id="ARBA00022968"/>
    </source>
</evidence>
<evidence type="ECO:0000256" key="11">
    <source>
        <dbReference type="ARBA" id="ARBA00022824"/>
    </source>
</evidence>
<dbReference type="SMART" id="SM00321">
    <property type="entry name" value="WSC"/>
    <property type="match status" value="1"/>
</dbReference>
<evidence type="ECO:0000256" key="3">
    <source>
        <dbReference type="ARBA" id="ARBA00004840"/>
    </source>
</evidence>
<evidence type="ECO:0000256" key="19">
    <source>
        <dbReference type="ARBA" id="ARBA00047847"/>
    </source>
</evidence>
<evidence type="ECO:0000256" key="13">
    <source>
        <dbReference type="ARBA" id="ARBA00022989"/>
    </source>
</evidence>
<keyword evidence="8" id="KW-0808">Transferase</keyword>